<evidence type="ECO:0000259" key="2">
    <source>
        <dbReference type="PROSITE" id="PS51838"/>
    </source>
</evidence>
<dbReference type="InterPro" id="IPR037517">
    <property type="entry name" value="HDAG_dom"/>
</dbReference>
<feature type="compositionally biased region" description="Basic and acidic residues" evidence="1">
    <location>
        <begin position="268"/>
        <end position="282"/>
    </location>
</feature>
<feature type="domain" description="HDAg" evidence="2">
    <location>
        <begin position="89"/>
        <end position="250"/>
    </location>
</feature>
<gene>
    <name evidence="3" type="primary">NELFA</name>
    <name evidence="3" type="ORF">TNIN_296311</name>
</gene>
<feature type="region of interest" description="Disordered" evidence="1">
    <location>
        <begin position="365"/>
        <end position="388"/>
    </location>
</feature>
<dbReference type="AlphaFoldDB" id="A0A8X6XLV8"/>
<feature type="region of interest" description="Disordered" evidence="1">
    <location>
        <begin position="252"/>
        <end position="304"/>
    </location>
</feature>
<sequence>MAHVRDSDTSLWLHNKLGTSNDLWSGGSICSQLNQDVLRNIRECFIELQSQVKLKLLLSFLHIPRRNVEEWKVELEEILEVALVDSDQWVSMLAELLKSYPSTGLLNFQIEENASVFTDVVNDLKKLGVFASSFIIVVINYHQILTNMNLPAKHFTLKQKPKSATLRAELLQKSLDAANNSKKNSTTPSVPIRCRGLIKPINDATPQKIFQVYKPGGLKPAPVPGDQPPPPAKSSPQSLLGPKIGIKLLEIDEQPMGYGRDAKRRKKLPEIETPEARKEKDGATPPVTSSPSTPDYAAGLLTTSQLSGPSIPVIAPSGTTPNYAPTPPANVLPTVANTTPTLPVSTPTTPVAGKREGFTAATPTLEQPTNQIPTPAQTVNATPVQPETPKTQVIHTTTIGNLASIGGTSLQLQHMPPPQQVQMHTIVQPTPPPKKSLSLTKEQMQEAQEMFNKSNKVTRPEKALILGFIAGSRDNPCPHLGQIVTIMLSENEEKVHQVDGTVQSMMVETHFQMNYSTGEWKRVKKYRRLEA</sequence>
<name>A0A8X6XLV8_9ARAC</name>
<feature type="compositionally biased region" description="Low complexity" evidence="1">
    <location>
        <begin position="284"/>
        <end position="294"/>
    </location>
</feature>
<organism evidence="3 4">
    <name type="scientific">Trichonephila inaurata madagascariensis</name>
    <dbReference type="NCBI Taxonomy" id="2747483"/>
    <lineage>
        <taxon>Eukaryota</taxon>
        <taxon>Metazoa</taxon>
        <taxon>Ecdysozoa</taxon>
        <taxon>Arthropoda</taxon>
        <taxon>Chelicerata</taxon>
        <taxon>Arachnida</taxon>
        <taxon>Araneae</taxon>
        <taxon>Araneomorphae</taxon>
        <taxon>Entelegynae</taxon>
        <taxon>Araneoidea</taxon>
        <taxon>Nephilidae</taxon>
        <taxon>Trichonephila</taxon>
        <taxon>Trichonephila inaurata</taxon>
    </lineage>
</organism>
<dbReference type="Proteomes" id="UP000886998">
    <property type="component" value="Unassembled WGS sequence"/>
</dbReference>
<dbReference type="PANTHER" id="PTHR13328:SF4">
    <property type="entry name" value="NEGATIVE ELONGATION FACTOR A"/>
    <property type="match status" value="1"/>
</dbReference>
<keyword evidence="3" id="KW-0648">Protein biosynthesis</keyword>
<comment type="caution">
    <text evidence="3">The sequence shown here is derived from an EMBL/GenBank/DDBJ whole genome shotgun (WGS) entry which is preliminary data.</text>
</comment>
<feature type="compositionally biased region" description="Pro residues" evidence="1">
    <location>
        <begin position="221"/>
        <end position="233"/>
    </location>
</feature>
<dbReference type="GO" id="GO:0003746">
    <property type="term" value="F:translation elongation factor activity"/>
    <property type="evidence" value="ECO:0007669"/>
    <property type="project" value="UniProtKB-KW"/>
</dbReference>
<dbReference type="PANTHER" id="PTHR13328">
    <property type="entry name" value="NEGATIVE ELONGATION FACTOR A NELF-A"/>
    <property type="match status" value="1"/>
</dbReference>
<accession>A0A8X6XLV8</accession>
<keyword evidence="4" id="KW-1185">Reference proteome</keyword>
<keyword evidence="3" id="KW-0251">Elongation factor</keyword>
<dbReference type="PROSITE" id="PS51838">
    <property type="entry name" value="HDAG"/>
    <property type="match status" value="1"/>
</dbReference>
<dbReference type="Pfam" id="PF23553">
    <property type="entry name" value="NELF-A_N"/>
    <property type="match status" value="1"/>
</dbReference>
<reference evidence="3" key="1">
    <citation type="submission" date="2020-08" db="EMBL/GenBank/DDBJ databases">
        <title>Multicomponent nature underlies the extraordinary mechanical properties of spider dragline silk.</title>
        <authorList>
            <person name="Kono N."/>
            <person name="Nakamura H."/>
            <person name="Mori M."/>
            <person name="Yoshida Y."/>
            <person name="Ohtoshi R."/>
            <person name="Malay A.D."/>
            <person name="Moran D.A.P."/>
            <person name="Tomita M."/>
            <person name="Numata K."/>
            <person name="Arakawa K."/>
        </authorList>
    </citation>
    <scope>NUCLEOTIDE SEQUENCE</scope>
</reference>
<feature type="region of interest" description="Disordered" evidence="1">
    <location>
        <begin position="214"/>
        <end position="240"/>
    </location>
</feature>
<dbReference type="EMBL" id="BMAV01010932">
    <property type="protein sequence ID" value="GFY56378.1"/>
    <property type="molecule type" value="Genomic_DNA"/>
</dbReference>
<evidence type="ECO:0000313" key="3">
    <source>
        <dbReference type="EMBL" id="GFY56378.1"/>
    </source>
</evidence>
<dbReference type="InterPro" id="IPR056557">
    <property type="entry name" value="NELF-A_N"/>
</dbReference>
<evidence type="ECO:0000313" key="4">
    <source>
        <dbReference type="Proteomes" id="UP000886998"/>
    </source>
</evidence>
<proteinExistence type="predicted"/>
<dbReference type="GO" id="GO:0032021">
    <property type="term" value="C:NELF complex"/>
    <property type="evidence" value="ECO:0007669"/>
    <property type="project" value="TreeGrafter"/>
</dbReference>
<dbReference type="GO" id="GO:0034244">
    <property type="term" value="P:negative regulation of transcription elongation by RNA polymerase II"/>
    <property type="evidence" value="ECO:0007669"/>
    <property type="project" value="TreeGrafter"/>
</dbReference>
<evidence type="ECO:0000256" key="1">
    <source>
        <dbReference type="SAM" id="MobiDB-lite"/>
    </source>
</evidence>
<protein>
    <submittedName>
        <fullName evidence="3">Negative elongation factor A</fullName>
    </submittedName>
</protein>
<dbReference type="OrthoDB" id="2135488at2759"/>
<dbReference type="InterPro" id="IPR052828">
    <property type="entry name" value="NELF-A_domain"/>
</dbReference>